<dbReference type="GeneID" id="85318191"/>
<feature type="compositionally biased region" description="Polar residues" evidence="1">
    <location>
        <begin position="63"/>
        <end position="78"/>
    </location>
</feature>
<dbReference type="AlphaFoldDB" id="A0AA40A5N3"/>
<protein>
    <recommendedName>
        <fullName evidence="5">Secreted protein</fullName>
    </recommendedName>
</protein>
<feature type="compositionally biased region" description="Basic and acidic residues" evidence="1">
    <location>
        <begin position="51"/>
        <end position="60"/>
    </location>
</feature>
<sequence length="135" mass="15086">MVLVRALALARRLRATFFLCKVISATGADTKICTPLACYLRGLRVRGWRTMEPDPSETHHQRGSPTLASTPITPNHRQSSCNLGCPRLVDRPRVFFRIDALSIVIQTTTTYSVTQKYICCAFSLTEVAEDNSQAR</sequence>
<proteinExistence type="predicted"/>
<evidence type="ECO:0000313" key="3">
    <source>
        <dbReference type="EMBL" id="KAK0709793.1"/>
    </source>
</evidence>
<reference evidence="3" key="1">
    <citation type="submission" date="2023-06" db="EMBL/GenBank/DDBJ databases">
        <title>Genome-scale phylogeny and comparative genomics of the fungal order Sordariales.</title>
        <authorList>
            <consortium name="Lawrence Berkeley National Laboratory"/>
            <person name="Hensen N."/>
            <person name="Bonometti L."/>
            <person name="Westerberg I."/>
            <person name="Brannstrom I.O."/>
            <person name="Guillou S."/>
            <person name="Cros-Aarteil S."/>
            <person name="Calhoun S."/>
            <person name="Haridas S."/>
            <person name="Kuo A."/>
            <person name="Mondo S."/>
            <person name="Pangilinan J."/>
            <person name="Riley R."/>
            <person name="LaButti K."/>
            <person name="Andreopoulos B."/>
            <person name="Lipzen A."/>
            <person name="Chen C."/>
            <person name="Yanf M."/>
            <person name="Daum C."/>
            <person name="Ng V."/>
            <person name="Clum A."/>
            <person name="Steindorff A."/>
            <person name="Ohm R."/>
            <person name="Martin F."/>
            <person name="Silar P."/>
            <person name="Natvig D."/>
            <person name="Lalanne C."/>
            <person name="Gautier V."/>
            <person name="Ament-velasquez S.L."/>
            <person name="Kruys A."/>
            <person name="Hutchinson M.I."/>
            <person name="Powell A.J."/>
            <person name="Barry K."/>
            <person name="Miller A.N."/>
            <person name="Grigoriev I.V."/>
            <person name="Debuchy R."/>
            <person name="Gladieux P."/>
            <person name="Thoren M.H."/>
            <person name="Johannesson H."/>
        </authorList>
    </citation>
    <scope>NUCLEOTIDE SEQUENCE</scope>
    <source>
        <strain evidence="3">SMH2392-1A</strain>
    </source>
</reference>
<evidence type="ECO:0000256" key="2">
    <source>
        <dbReference type="SAM" id="SignalP"/>
    </source>
</evidence>
<dbReference type="RefSeq" id="XP_060293097.1">
    <property type="nucleotide sequence ID" value="XM_060434921.1"/>
</dbReference>
<evidence type="ECO:0008006" key="5">
    <source>
        <dbReference type="Google" id="ProtNLM"/>
    </source>
</evidence>
<evidence type="ECO:0000256" key="1">
    <source>
        <dbReference type="SAM" id="MobiDB-lite"/>
    </source>
</evidence>
<dbReference type="EMBL" id="JAUIRO010000006">
    <property type="protein sequence ID" value="KAK0709793.1"/>
    <property type="molecule type" value="Genomic_DNA"/>
</dbReference>
<name>A0AA40A5N3_9PEZI</name>
<organism evidence="3 4">
    <name type="scientific">Lasiosphaeria miniovina</name>
    <dbReference type="NCBI Taxonomy" id="1954250"/>
    <lineage>
        <taxon>Eukaryota</taxon>
        <taxon>Fungi</taxon>
        <taxon>Dikarya</taxon>
        <taxon>Ascomycota</taxon>
        <taxon>Pezizomycotina</taxon>
        <taxon>Sordariomycetes</taxon>
        <taxon>Sordariomycetidae</taxon>
        <taxon>Sordariales</taxon>
        <taxon>Lasiosphaeriaceae</taxon>
        <taxon>Lasiosphaeria</taxon>
    </lineage>
</organism>
<accession>A0AA40A5N3</accession>
<dbReference type="Proteomes" id="UP001172101">
    <property type="component" value="Unassembled WGS sequence"/>
</dbReference>
<feature type="region of interest" description="Disordered" evidence="1">
    <location>
        <begin position="51"/>
        <end position="78"/>
    </location>
</feature>
<keyword evidence="2" id="KW-0732">Signal</keyword>
<feature type="signal peptide" evidence="2">
    <location>
        <begin position="1"/>
        <end position="15"/>
    </location>
</feature>
<comment type="caution">
    <text evidence="3">The sequence shown here is derived from an EMBL/GenBank/DDBJ whole genome shotgun (WGS) entry which is preliminary data.</text>
</comment>
<evidence type="ECO:0000313" key="4">
    <source>
        <dbReference type="Proteomes" id="UP001172101"/>
    </source>
</evidence>
<feature type="chain" id="PRO_5041439230" description="Secreted protein" evidence="2">
    <location>
        <begin position="16"/>
        <end position="135"/>
    </location>
</feature>
<gene>
    <name evidence="3" type="ORF">B0T26DRAFT_424485</name>
</gene>
<keyword evidence="4" id="KW-1185">Reference proteome</keyword>